<comment type="caution">
    <text evidence="7">The sequence shown here is derived from an EMBL/GenBank/DDBJ whole genome shotgun (WGS) entry which is preliminary data.</text>
</comment>
<dbReference type="RefSeq" id="WP_184011884.1">
    <property type="nucleotide sequence ID" value="NZ_JACIJS010000007.1"/>
</dbReference>
<evidence type="ECO:0000256" key="1">
    <source>
        <dbReference type="ARBA" id="ARBA00001974"/>
    </source>
</evidence>
<protein>
    <submittedName>
        <fullName evidence="7">Salicylate hydroxylase</fullName>
        <ecNumber evidence="7">1.14.13.1</ecNumber>
    </submittedName>
</protein>
<dbReference type="SUPFAM" id="SSF51905">
    <property type="entry name" value="FAD/NAD(P)-binding domain"/>
    <property type="match status" value="1"/>
</dbReference>
<evidence type="ECO:0000313" key="8">
    <source>
        <dbReference type="Proteomes" id="UP000553766"/>
    </source>
</evidence>
<comment type="cofactor">
    <cofactor evidence="1">
        <name>FAD</name>
        <dbReference type="ChEBI" id="CHEBI:57692"/>
    </cofactor>
</comment>
<organism evidence="7 8">
    <name type="scientific">Rubricella aquisinus</name>
    <dbReference type="NCBI Taxonomy" id="2028108"/>
    <lineage>
        <taxon>Bacteria</taxon>
        <taxon>Pseudomonadati</taxon>
        <taxon>Pseudomonadota</taxon>
        <taxon>Alphaproteobacteria</taxon>
        <taxon>Rhodobacterales</taxon>
        <taxon>Paracoccaceae</taxon>
        <taxon>Rubricella</taxon>
    </lineage>
</organism>
<dbReference type="PANTHER" id="PTHR13789">
    <property type="entry name" value="MONOOXYGENASE"/>
    <property type="match status" value="1"/>
</dbReference>
<dbReference type="Gene3D" id="3.50.50.60">
    <property type="entry name" value="FAD/NAD(P)-binding domain"/>
    <property type="match status" value="1"/>
</dbReference>
<keyword evidence="2" id="KW-0285">Flavoprotein</keyword>
<dbReference type="GO" id="GO:0018658">
    <property type="term" value="F:salicylate 1-monooxygenase activity"/>
    <property type="evidence" value="ECO:0007669"/>
    <property type="project" value="UniProtKB-EC"/>
</dbReference>
<dbReference type="EMBL" id="JACIJS010000007">
    <property type="protein sequence ID" value="MBB5516350.1"/>
    <property type="molecule type" value="Genomic_DNA"/>
</dbReference>
<feature type="domain" description="FAD-binding" evidence="6">
    <location>
        <begin position="8"/>
        <end position="343"/>
    </location>
</feature>
<name>A0A840WYY0_9RHOB</name>
<dbReference type="EC" id="1.14.13.1" evidence="7"/>
<dbReference type="GO" id="GO:0071949">
    <property type="term" value="F:FAD binding"/>
    <property type="evidence" value="ECO:0007669"/>
    <property type="project" value="InterPro"/>
</dbReference>
<gene>
    <name evidence="7" type="ORF">FHS89_002381</name>
</gene>
<keyword evidence="5" id="KW-0503">Monooxygenase</keyword>
<evidence type="ECO:0000256" key="3">
    <source>
        <dbReference type="ARBA" id="ARBA00022827"/>
    </source>
</evidence>
<dbReference type="Proteomes" id="UP000553766">
    <property type="component" value="Unassembled WGS sequence"/>
</dbReference>
<dbReference type="AlphaFoldDB" id="A0A840WYY0"/>
<dbReference type="PRINTS" id="PR00420">
    <property type="entry name" value="RNGMNOXGNASE"/>
</dbReference>
<dbReference type="InterPro" id="IPR002938">
    <property type="entry name" value="FAD-bd"/>
</dbReference>
<evidence type="ECO:0000256" key="4">
    <source>
        <dbReference type="ARBA" id="ARBA00023002"/>
    </source>
</evidence>
<sequence>MALNGQKIAIAGGGIAGFASALALAQRGAAVTVHERAPELAEVGAGLQIGPNGMAVLDALGLGEAVRAAGTRPEAIHVCSHKKGAVLMTVPLGRRAEERWGRPYLHLHRADLLRILTEAARAAGVTVALGQTALGFDMPNGALRLEGGDVAADAVIGADGVRSALRSQMWEGQEVRFTGQVAWRGTIPASRIGIKVPPVTSLIMGPGKHIVIYRLRGGDLVNFVAIEERDTWTEESWTQADDPANLRAAFAGWCPLVTETLAACEETFLWGLFAHPVLPRWVDGNMALIGDAAHPMLPFLAQGAVMALEDAWVLAEALEQADDVPTGLLAYQSARMPRAGKVQAASADQSTLYHLEGPVRPLVQLGMRMVNAVAPGFGAGRYDWIYGGDVTR</sequence>
<evidence type="ECO:0000256" key="5">
    <source>
        <dbReference type="ARBA" id="ARBA00023033"/>
    </source>
</evidence>
<keyword evidence="4 7" id="KW-0560">Oxidoreductase</keyword>
<dbReference type="InterPro" id="IPR036188">
    <property type="entry name" value="FAD/NAD-bd_sf"/>
</dbReference>
<evidence type="ECO:0000256" key="2">
    <source>
        <dbReference type="ARBA" id="ARBA00022630"/>
    </source>
</evidence>
<proteinExistence type="predicted"/>
<evidence type="ECO:0000313" key="7">
    <source>
        <dbReference type="EMBL" id="MBB5516350.1"/>
    </source>
</evidence>
<evidence type="ECO:0000259" key="6">
    <source>
        <dbReference type="Pfam" id="PF01494"/>
    </source>
</evidence>
<dbReference type="PANTHER" id="PTHR13789:SF318">
    <property type="entry name" value="GERANYLGERANYL DIPHOSPHATE REDUCTASE"/>
    <property type="match status" value="1"/>
</dbReference>
<keyword evidence="8" id="KW-1185">Reference proteome</keyword>
<keyword evidence="3" id="KW-0274">FAD</keyword>
<reference evidence="7 8" key="1">
    <citation type="submission" date="2020-08" db="EMBL/GenBank/DDBJ databases">
        <title>Genomic Encyclopedia of Type Strains, Phase IV (KMG-IV): sequencing the most valuable type-strain genomes for metagenomic binning, comparative biology and taxonomic classification.</title>
        <authorList>
            <person name="Goeker M."/>
        </authorList>
    </citation>
    <scope>NUCLEOTIDE SEQUENCE [LARGE SCALE GENOMIC DNA]</scope>
    <source>
        <strain evidence="7 8">DSM 103377</strain>
    </source>
</reference>
<dbReference type="Pfam" id="PF01494">
    <property type="entry name" value="FAD_binding_3"/>
    <property type="match status" value="1"/>
</dbReference>
<dbReference type="SUPFAM" id="SSF54373">
    <property type="entry name" value="FAD-linked reductases, C-terminal domain"/>
    <property type="match status" value="1"/>
</dbReference>
<accession>A0A840WYY0</accession>
<dbReference type="InterPro" id="IPR050493">
    <property type="entry name" value="FAD-dep_Monooxygenase_BioMet"/>
</dbReference>